<evidence type="ECO:0000313" key="1">
    <source>
        <dbReference type="EMBL" id="AWA30398.1"/>
    </source>
</evidence>
<dbReference type="PROSITE" id="PS51257">
    <property type="entry name" value="PROKAR_LIPOPROTEIN"/>
    <property type="match status" value="1"/>
</dbReference>
<accession>A0A2S0RGN9</accession>
<dbReference type="AlphaFoldDB" id="A0A2S0RGN9"/>
<proteinExistence type="predicted"/>
<evidence type="ECO:0008006" key="3">
    <source>
        <dbReference type="Google" id="ProtNLM"/>
    </source>
</evidence>
<reference evidence="1 2" key="1">
    <citation type="submission" date="2018-04" db="EMBL/GenBank/DDBJ databases">
        <title>Genome sequencing of Flavobacterium sp. HYN0048.</title>
        <authorList>
            <person name="Yi H."/>
            <person name="Baek C."/>
        </authorList>
    </citation>
    <scope>NUCLEOTIDE SEQUENCE [LARGE SCALE GENOMIC DNA]</scope>
    <source>
        <strain evidence="1 2">HYN0048</strain>
    </source>
</reference>
<sequence length="186" mass="20008">MKKIIYTALLAIAIGSCSEKEEVTTVEENIVEGAGLAPSALKIDFTKPVVYYYADSTERDLIIENIIGDIYETDLRHHNEGEVIISDEVAVDMVMNDSTGTLTLYPDPISSVTVNTASVGDGEACSGKVGDGWKSYGTCMSKSCVKEKSSEAMAALSESLVTGKCIDLRIKRNAPNARVCARLINC</sequence>
<gene>
    <name evidence="1" type="ORF">HYN48_10025</name>
</gene>
<evidence type="ECO:0000313" key="2">
    <source>
        <dbReference type="Proteomes" id="UP000244193"/>
    </source>
</evidence>
<dbReference type="RefSeq" id="WP_108371276.1">
    <property type="nucleotide sequence ID" value="NZ_CP028811.1"/>
</dbReference>
<dbReference type="KEGG" id="fmg:HYN48_10025"/>
<organism evidence="1 2">
    <name type="scientific">Flavobacterium magnum</name>
    <dbReference type="NCBI Taxonomy" id="2162713"/>
    <lineage>
        <taxon>Bacteria</taxon>
        <taxon>Pseudomonadati</taxon>
        <taxon>Bacteroidota</taxon>
        <taxon>Flavobacteriia</taxon>
        <taxon>Flavobacteriales</taxon>
        <taxon>Flavobacteriaceae</taxon>
        <taxon>Flavobacterium</taxon>
    </lineage>
</organism>
<protein>
    <recommendedName>
        <fullName evidence="3">Lipoprotein</fullName>
    </recommendedName>
</protein>
<name>A0A2S0RGN9_9FLAO</name>
<dbReference type="OrthoDB" id="827074at2"/>
<dbReference type="EMBL" id="CP028811">
    <property type="protein sequence ID" value="AWA30398.1"/>
    <property type="molecule type" value="Genomic_DNA"/>
</dbReference>
<keyword evidence="2" id="KW-1185">Reference proteome</keyword>
<dbReference type="Proteomes" id="UP000244193">
    <property type="component" value="Chromosome"/>
</dbReference>